<dbReference type="InterPro" id="IPR012368">
    <property type="entry name" value="OxRdtase_Mopterin-bd_su_IorB"/>
</dbReference>
<gene>
    <name evidence="2" type="ORF">ON006_11980</name>
</gene>
<dbReference type="InterPro" id="IPR052516">
    <property type="entry name" value="N-heterocyclic_Hydroxylase"/>
</dbReference>
<dbReference type="PROSITE" id="PS51318">
    <property type="entry name" value="TAT"/>
    <property type="match status" value="1"/>
</dbReference>
<dbReference type="RefSeq" id="WP_244820023.1">
    <property type="nucleotide sequence ID" value="NZ_CP112998.1"/>
</dbReference>
<dbReference type="PIRSF" id="PIRSF036389">
    <property type="entry name" value="IOR_B"/>
    <property type="match status" value="1"/>
</dbReference>
<dbReference type="InterPro" id="IPR006311">
    <property type="entry name" value="TAT_signal"/>
</dbReference>
<dbReference type="InterPro" id="IPR000674">
    <property type="entry name" value="Ald_Oxase/Xan_DH_a/b"/>
</dbReference>
<feature type="domain" description="Aldehyde oxidase/xanthine dehydrogenase a/b hammerhead" evidence="1">
    <location>
        <begin position="209"/>
        <end position="287"/>
    </location>
</feature>
<organism evidence="2 3">
    <name type="scientific">Dyadobacter pollutisoli</name>
    <dbReference type="NCBI Taxonomy" id="2910158"/>
    <lineage>
        <taxon>Bacteria</taxon>
        <taxon>Pseudomonadati</taxon>
        <taxon>Bacteroidota</taxon>
        <taxon>Cytophagia</taxon>
        <taxon>Cytophagales</taxon>
        <taxon>Spirosomataceae</taxon>
        <taxon>Dyadobacter</taxon>
    </lineage>
</organism>
<dbReference type="Pfam" id="PF20256">
    <property type="entry name" value="MoCoBD_2"/>
    <property type="match status" value="2"/>
</dbReference>
<evidence type="ECO:0000259" key="1">
    <source>
        <dbReference type="SMART" id="SM01008"/>
    </source>
</evidence>
<dbReference type="Gene3D" id="3.90.1170.50">
    <property type="entry name" value="Aldehyde oxidase/xanthine dehydrogenase, a/b hammerhead"/>
    <property type="match status" value="1"/>
</dbReference>
<evidence type="ECO:0000313" key="3">
    <source>
        <dbReference type="Proteomes" id="UP001164653"/>
    </source>
</evidence>
<dbReference type="SUPFAM" id="SSF56003">
    <property type="entry name" value="Molybdenum cofactor-binding domain"/>
    <property type="match status" value="2"/>
</dbReference>
<sequence length="713" mass="77668">MKNHDTISRRNFLKTSAAASGGLLIAFALPVRGEHLPVAPDLPKTASLNGKLRIDEDNTIHIILPKIEMGQGMWTTIPMLIAEELDCDWNKIKAEHSPPGKGDDFKKSIFITSTGGSDSTRSEFDRCRQAGAMARVMLVTIASRRLGVAPEACTTDNGFVVAGDKRLSYGELATEASTLPQPTVTLREPKDWKIIGKSKKRLDSPEKITGKAIYGMDIHFPGLLTAVVAHAPVFGGKVKSFDASETKKIVGVREVIGIPSGVAVIADNFWAAKKGRDALKIEWEHGANESMDSHQQLEDYRKLAQTKGKNVSQKGAVKDALEKAATTFEAEFTFPYLAHAPMEPLNCTVKISEDDCEVWTGTQSPILHQAEIAAFLGLPPERVALHTPHMGGSFGRRGSFQGDWVMEAVHIAKITGKFIKLVWSREDDIRGGYYRPVYLHQVKMGIGADGFPNAWEHRIVGQSLFTGTILEDAIAPNGIDYSSVTTGAPYSEYVADYSFELHTTLYGVPVLAWRSVGSTHTAFVVESLIDELASRAKTDPIDYRRAMLKKHPRYLAVLNLAAEKAQWAQPLPAGQFRGIAIHEAMGSCVCQIVELSIENQAIRLRRVVCVIDCGMAVNPDGVVAQMEGGIVYGLTAALYGEISLEKGQVQQSNFHDYPMLRMNEMPVIEVHIAPSTAKMGGAGEPGVPPIAPALANALFAATGKRIRKLPVKL</sequence>
<dbReference type="SMART" id="SM01008">
    <property type="entry name" value="Ald_Xan_dh_C"/>
    <property type="match status" value="1"/>
</dbReference>
<dbReference type="AlphaFoldDB" id="A0A9E8SPE8"/>
<evidence type="ECO:0000313" key="2">
    <source>
        <dbReference type="EMBL" id="WAC14656.1"/>
    </source>
</evidence>
<keyword evidence="3" id="KW-1185">Reference proteome</keyword>
<dbReference type="InterPro" id="IPR019546">
    <property type="entry name" value="TAT_signal_bac_arc"/>
</dbReference>
<accession>A0A9E8SPE8</accession>
<dbReference type="Proteomes" id="UP001164653">
    <property type="component" value="Chromosome"/>
</dbReference>
<proteinExistence type="predicted"/>
<reference evidence="2" key="1">
    <citation type="submission" date="2022-11" db="EMBL/GenBank/DDBJ databases">
        <title>Dyadobacter pollutisoli sp. nov., isolated from plastic dumped soil.</title>
        <authorList>
            <person name="Kim J.M."/>
            <person name="Kim K.R."/>
            <person name="Lee J.K."/>
            <person name="Hao L."/>
            <person name="Jeon C.O."/>
        </authorList>
    </citation>
    <scope>NUCLEOTIDE SEQUENCE</scope>
    <source>
        <strain evidence="2">U1</strain>
    </source>
</reference>
<protein>
    <submittedName>
        <fullName evidence="2">Molybdopterin-dependent oxidoreductase</fullName>
    </submittedName>
</protein>
<dbReference type="PANTHER" id="PTHR47495:SF2">
    <property type="entry name" value="ALDEHYDE DEHYDROGENASE"/>
    <property type="match status" value="1"/>
</dbReference>
<dbReference type="EMBL" id="CP112998">
    <property type="protein sequence ID" value="WAC14656.1"/>
    <property type="molecule type" value="Genomic_DNA"/>
</dbReference>
<dbReference type="Pfam" id="PF02738">
    <property type="entry name" value="MoCoBD_1"/>
    <property type="match status" value="1"/>
</dbReference>
<dbReference type="InterPro" id="IPR046867">
    <property type="entry name" value="AldOxase/xan_DH_MoCoBD2"/>
</dbReference>
<name>A0A9E8SPE8_9BACT</name>
<dbReference type="NCBIfam" id="TIGR01409">
    <property type="entry name" value="TAT_signal_seq"/>
    <property type="match status" value="1"/>
</dbReference>
<dbReference type="InterPro" id="IPR008274">
    <property type="entry name" value="AldOxase/xan_DH_MoCoBD1"/>
</dbReference>
<dbReference type="InterPro" id="IPR037165">
    <property type="entry name" value="AldOxase/xan_DH_Mopterin-bd_sf"/>
</dbReference>
<dbReference type="KEGG" id="dpf:ON006_11980"/>
<dbReference type="GO" id="GO:0016491">
    <property type="term" value="F:oxidoreductase activity"/>
    <property type="evidence" value="ECO:0007669"/>
    <property type="project" value="InterPro"/>
</dbReference>
<dbReference type="PANTHER" id="PTHR47495">
    <property type="entry name" value="ALDEHYDE DEHYDROGENASE"/>
    <property type="match status" value="1"/>
</dbReference>
<dbReference type="Gene3D" id="3.30.365.10">
    <property type="entry name" value="Aldehyde oxidase/xanthine dehydrogenase, molybdopterin binding domain"/>
    <property type="match status" value="4"/>
</dbReference>